<evidence type="ECO:0000313" key="2">
    <source>
        <dbReference type="Proteomes" id="UP000030661"/>
    </source>
</evidence>
<dbReference type="EMBL" id="DF820480">
    <property type="protein sequence ID" value="GAK61539.1"/>
    <property type="molecule type" value="Genomic_DNA"/>
</dbReference>
<organism evidence="1">
    <name type="scientific">Vecturithrix granuli</name>
    <dbReference type="NCBI Taxonomy" id="1499967"/>
    <lineage>
        <taxon>Bacteria</taxon>
        <taxon>Candidatus Moduliflexota</taxon>
        <taxon>Candidatus Vecturitrichia</taxon>
        <taxon>Candidatus Vecturitrichales</taxon>
        <taxon>Candidatus Vecturitrichaceae</taxon>
        <taxon>Candidatus Vecturithrix</taxon>
    </lineage>
</organism>
<sequence>MACLTTFKSENPNKTLEGIKTMLYRDKAQWPFAGENPNKTLEGIKTLIQFLIGCGCIAA</sequence>
<evidence type="ECO:0000313" key="1">
    <source>
        <dbReference type="EMBL" id="GAK61539.1"/>
    </source>
</evidence>
<reference evidence="1" key="1">
    <citation type="journal article" date="2015" name="PeerJ">
        <title>First genomic representation of candidate bacterial phylum KSB3 points to enhanced environmental sensing as a trigger of wastewater bulking.</title>
        <authorList>
            <person name="Sekiguchi Y."/>
            <person name="Ohashi A."/>
            <person name="Parks D.H."/>
            <person name="Yamauchi T."/>
            <person name="Tyson G.W."/>
            <person name="Hugenholtz P."/>
        </authorList>
    </citation>
    <scope>NUCLEOTIDE SEQUENCE [LARGE SCALE GENOMIC DNA]</scope>
</reference>
<dbReference type="Proteomes" id="UP000030661">
    <property type="component" value="Unassembled WGS sequence"/>
</dbReference>
<name>A0A081CAD4_VECG1</name>
<accession>A0A081CAD4</accession>
<protein>
    <submittedName>
        <fullName evidence="1">Uncharacterized protein</fullName>
    </submittedName>
</protein>
<keyword evidence="2" id="KW-1185">Reference proteome</keyword>
<proteinExistence type="predicted"/>
<dbReference type="HOGENOM" id="CLU_2950894_0_0_0"/>
<dbReference type="AlphaFoldDB" id="A0A081CAD4"/>
<gene>
    <name evidence="1" type="ORF">U27_01440</name>
</gene>
<dbReference type="STRING" id="1499967.U27_01440"/>